<keyword evidence="4" id="KW-0804">Transcription</keyword>
<organism evidence="6 7">
    <name type="scientific">Smittium simulii</name>
    <dbReference type="NCBI Taxonomy" id="133385"/>
    <lineage>
        <taxon>Eukaryota</taxon>
        <taxon>Fungi</taxon>
        <taxon>Fungi incertae sedis</taxon>
        <taxon>Zoopagomycota</taxon>
        <taxon>Kickxellomycotina</taxon>
        <taxon>Harpellomycetes</taxon>
        <taxon>Harpellales</taxon>
        <taxon>Legeriomycetaceae</taxon>
        <taxon>Smittium</taxon>
    </lineage>
</organism>
<dbReference type="PANTHER" id="PTHR13130">
    <property type="entry name" value="34 KDA TRANSCRIPTIONAL CO-ACTIVATOR-RELATED"/>
    <property type="match status" value="1"/>
</dbReference>
<keyword evidence="5" id="KW-0539">Nucleus</keyword>
<evidence type="ECO:0000313" key="7">
    <source>
        <dbReference type="Proteomes" id="UP000245383"/>
    </source>
</evidence>
<dbReference type="Pfam" id="PF11571">
    <property type="entry name" value="Med27"/>
    <property type="match status" value="2"/>
</dbReference>
<keyword evidence="7" id="KW-1185">Reference proteome</keyword>
<dbReference type="InterPro" id="IPR021627">
    <property type="entry name" value="Mediator_Med27"/>
</dbReference>
<reference evidence="6 7" key="1">
    <citation type="journal article" date="2018" name="MBio">
        <title>Comparative Genomics Reveals the Core Gene Toolbox for the Fungus-Insect Symbiosis.</title>
        <authorList>
            <person name="Wang Y."/>
            <person name="Stata M."/>
            <person name="Wang W."/>
            <person name="Stajich J.E."/>
            <person name="White M.M."/>
            <person name="Moncalvo J.M."/>
        </authorList>
    </citation>
    <scope>NUCLEOTIDE SEQUENCE [LARGE SCALE GENOMIC DNA]</scope>
    <source>
        <strain evidence="6 7">SWE-8-4</strain>
    </source>
</reference>
<dbReference type="GO" id="GO:0003713">
    <property type="term" value="F:transcription coactivator activity"/>
    <property type="evidence" value="ECO:0007669"/>
    <property type="project" value="TreeGrafter"/>
</dbReference>
<dbReference type="GO" id="GO:0016592">
    <property type="term" value="C:mediator complex"/>
    <property type="evidence" value="ECO:0007669"/>
    <property type="project" value="InterPro"/>
</dbReference>
<dbReference type="PANTHER" id="PTHR13130:SF4">
    <property type="entry name" value="MEDIATOR OF RNA POLYMERASE II TRANSCRIPTION SUBUNIT 27"/>
    <property type="match status" value="1"/>
</dbReference>
<protein>
    <recommendedName>
        <fullName evidence="8">Mediator of RNA polymerase II transcription subunit 27</fullName>
    </recommendedName>
</protein>
<evidence type="ECO:0000256" key="1">
    <source>
        <dbReference type="ARBA" id="ARBA00004123"/>
    </source>
</evidence>
<comment type="caution">
    <text evidence="6">The sequence shown here is derived from an EMBL/GenBank/DDBJ whole genome shotgun (WGS) entry which is preliminary data.</text>
</comment>
<evidence type="ECO:0000256" key="4">
    <source>
        <dbReference type="ARBA" id="ARBA00023163"/>
    </source>
</evidence>
<dbReference type="Proteomes" id="UP000245383">
    <property type="component" value="Unassembled WGS sequence"/>
</dbReference>
<accession>A0A2T9YIP5</accession>
<evidence type="ECO:0000256" key="5">
    <source>
        <dbReference type="ARBA" id="ARBA00023242"/>
    </source>
</evidence>
<name>A0A2T9YIP5_9FUNG</name>
<evidence type="ECO:0000313" key="6">
    <source>
        <dbReference type="EMBL" id="PVU92226.1"/>
    </source>
</evidence>
<keyword evidence="3" id="KW-0805">Transcription regulation</keyword>
<evidence type="ECO:0008006" key="8">
    <source>
        <dbReference type="Google" id="ProtNLM"/>
    </source>
</evidence>
<evidence type="ECO:0000256" key="3">
    <source>
        <dbReference type="ARBA" id="ARBA00023015"/>
    </source>
</evidence>
<sequence length="546" mass="64048">MDNTELLSKNIDTSINNVYCIKEYIQDFKTELSSIKELPKDNATFNRAYLKLLQLNKSLSILKDSYLESKEAKRPAVDSTHVVRYNDILYHLLPKLNSNAFEKCISGTALFKFLKDYRSSSPKVEIFVETFRNNSKMIIKFQLNKAICLNVYFSEAEKLEPQMVEFNGFNNNQTNLQDKKLHFQYKIDSFQVSKFRVAGIDKYSPTSSNLYDIKDNSIFDIIQSQLTFKWNSSFIENKSYTQSFFDLMMWFESYKTIFTKPCDYCNKILKFEGVIGIWAPPVIRVENTMQARQSDPFNNRSNTNITYSAYHLSFRYNDILYHLLPKLNSNAFEKCISGTALFKFLKDYRSSSPKVEIFVETFRNNSKMIIKFQLNKAICLNVYFSEAEKLEPQMVEFNGFNNNQTNLQDKKLHFQYKIDSFQVSKFRVAGIDKYSPTSSNLYDIKDNSIFDIIQSQLTFKWNSSFIENKSYTQSFFDLMMWFESYKTIFTKPCDYCNKILKFEGVIGIWAPPVIRVENTMQARQSDPFNNRSNTNITYSAYHFSCA</sequence>
<comment type="similarity">
    <text evidence="2">Belongs to the Mediator complex subunit 27 family.</text>
</comment>
<comment type="subcellular location">
    <subcellularLocation>
        <location evidence="1">Nucleus</location>
    </subcellularLocation>
</comment>
<dbReference type="GO" id="GO:0006357">
    <property type="term" value="P:regulation of transcription by RNA polymerase II"/>
    <property type="evidence" value="ECO:0007669"/>
    <property type="project" value="TreeGrafter"/>
</dbReference>
<proteinExistence type="inferred from homology"/>
<evidence type="ECO:0000256" key="2">
    <source>
        <dbReference type="ARBA" id="ARBA00008048"/>
    </source>
</evidence>
<dbReference type="OrthoDB" id="1868004at2759"/>
<gene>
    <name evidence="6" type="ORF">BB561_003965</name>
</gene>
<dbReference type="EMBL" id="MBFR01000170">
    <property type="protein sequence ID" value="PVU92226.1"/>
    <property type="molecule type" value="Genomic_DNA"/>
</dbReference>
<dbReference type="AlphaFoldDB" id="A0A2T9YIP5"/>